<dbReference type="AlphaFoldDB" id="A0A1Y2GHH5"/>
<sequence length="57" mass="6451">ADWTQMKGIVLQARSEGQLLSSTDYAAMHTGRLPWTLRGSCGYQGQQSRGKRHWTRS</sequence>
<dbReference type="InParanoid" id="A0A1Y2GHH5"/>
<name>A0A1Y2GHH5_9FUNG</name>
<keyword evidence="2" id="KW-1185">Reference proteome</keyword>
<dbReference type="Proteomes" id="UP000193648">
    <property type="component" value="Unassembled WGS sequence"/>
</dbReference>
<protein>
    <submittedName>
        <fullName evidence="1">Uncharacterized protein</fullName>
    </submittedName>
</protein>
<organism evidence="1 2">
    <name type="scientific">Lobosporangium transversale</name>
    <dbReference type="NCBI Taxonomy" id="64571"/>
    <lineage>
        <taxon>Eukaryota</taxon>
        <taxon>Fungi</taxon>
        <taxon>Fungi incertae sedis</taxon>
        <taxon>Mucoromycota</taxon>
        <taxon>Mortierellomycotina</taxon>
        <taxon>Mortierellomycetes</taxon>
        <taxon>Mortierellales</taxon>
        <taxon>Mortierellaceae</taxon>
        <taxon>Lobosporangium</taxon>
    </lineage>
</organism>
<accession>A0A1Y2GHH5</accession>
<proteinExistence type="predicted"/>
<dbReference type="EMBL" id="MCFF01000029">
    <property type="protein sequence ID" value="ORZ10975.1"/>
    <property type="molecule type" value="Genomic_DNA"/>
</dbReference>
<dbReference type="GeneID" id="33566706"/>
<feature type="non-terminal residue" evidence="1">
    <location>
        <position position="1"/>
    </location>
</feature>
<comment type="caution">
    <text evidence="1">The sequence shown here is derived from an EMBL/GenBank/DDBJ whole genome shotgun (WGS) entry which is preliminary data.</text>
</comment>
<evidence type="ECO:0000313" key="1">
    <source>
        <dbReference type="EMBL" id="ORZ10975.1"/>
    </source>
</evidence>
<evidence type="ECO:0000313" key="2">
    <source>
        <dbReference type="Proteomes" id="UP000193648"/>
    </source>
</evidence>
<gene>
    <name evidence="1" type="ORF">BCR41DRAFT_357283</name>
</gene>
<reference evidence="1 2" key="1">
    <citation type="submission" date="2016-07" db="EMBL/GenBank/DDBJ databases">
        <title>Pervasive Adenine N6-methylation of Active Genes in Fungi.</title>
        <authorList>
            <consortium name="DOE Joint Genome Institute"/>
            <person name="Mondo S.J."/>
            <person name="Dannebaum R.O."/>
            <person name="Kuo R.C."/>
            <person name="Labutti K."/>
            <person name="Haridas S."/>
            <person name="Kuo A."/>
            <person name="Salamov A."/>
            <person name="Ahrendt S.R."/>
            <person name="Lipzen A."/>
            <person name="Sullivan W."/>
            <person name="Andreopoulos W.B."/>
            <person name="Clum A."/>
            <person name="Lindquist E."/>
            <person name="Daum C."/>
            <person name="Ramamoorthy G.K."/>
            <person name="Gryganskyi A."/>
            <person name="Culley D."/>
            <person name="Magnuson J.K."/>
            <person name="James T.Y."/>
            <person name="O'Malley M.A."/>
            <person name="Stajich J.E."/>
            <person name="Spatafora J.W."/>
            <person name="Visel A."/>
            <person name="Grigoriev I.V."/>
        </authorList>
    </citation>
    <scope>NUCLEOTIDE SEQUENCE [LARGE SCALE GENOMIC DNA]</scope>
    <source>
        <strain evidence="1 2">NRRL 3116</strain>
    </source>
</reference>
<dbReference type="RefSeq" id="XP_021879492.1">
    <property type="nucleotide sequence ID" value="XM_022024862.1"/>
</dbReference>